<dbReference type="Pfam" id="PF04149">
    <property type="entry name" value="DUF397"/>
    <property type="match status" value="1"/>
</dbReference>
<feature type="domain" description="DUF397" evidence="1">
    <location>
        <begin position="7"/>
        <end position="58"/>
    </location>
</feature>
<proteinExistence type="predicted"/>
<reference evidence="2 3" key="1">
    <citation type="submission" date="2020-08" db="EMBL/GenBank/DDBJ databases">
        <title>Sequencing the genomes of 1000 actinobacteria strains.</title>
        <authorList>
            <person name="Klenk H.-P."/>
        </authorList>
    </citation>
    <scope>NUCLEOTIDE SEQUENCE [LARGE SCALE GENOMIC DNA]</scope>
    <source>
        <strain evidence="2 3">DSM 41827</strain>
    </source>
</reference>
<dbReference type="Proteomes" id="UP000577386">
    <property type="component" value="Unassembled WGS sequence"/>
</dbReference>
<name>A0A7W3RM39_STRMR</name>
<dbReference type="EMBL" id="JACJIJ010000002">
    <property type="protein sequence ID" value="MBA9053954.1"/>
    <property type="molecule type" value="Genomic_DNA"/>
</dbReference>
<dbReference type="GeneID" id="93981681"/>
<evidence type="ECO:0000313" key="3">
    <source>
        <dbReference type="Proteomes" id="UP000577386"/>
    </source>
</evidence>
<evidence type="ECO:0000259" key="1">
    <source>
        <dbReference type="Pfam" id="PF04149"/>
    </source>
</evidence>
<keyword evidence="3" id="KW-1185">Reference proteome</keyword>
<protein>
    <recommendedName>
        <fullName evidence="1">DUF397 domain-containing protein</fullName>
    </recommendedName>
</protein>
<gene>
    <name evidence="2" type="ORF">HDA42_003132</name>
</gene>
<sequence length="63" mass="6861">MKRVENAEWFKSSHSNGNGNCVEVAYLDDVVATRDSKEQAGPVLTSAFEGWQAFIGSVVKGEL</sequence>
<comment type="caution">
    <text evidence="2">The sequence shown here is derived from an EMBL/GenBank/DDBJ whole genome shotgun (WGS) entry which is preliminary data.</text>
</comment>
<dbReference type="AlphaFoldDB" id="A0A7W3RM39"/>
<dbReference type="RefSeq" id="WP_128790281.1">
    <property type="nucleotide sequence ID" value="NZ_BAAAHW010000023.1"/>
</dbReference>
<dbReference type="InterPro" id="IPR007278">
    <property type="entry name" value="DUF397"/>
</dbReference>
<accession>A0A7W3RM39</accession>
<organism evidence="2 3">
    <name type="scientific">Streptomyces murinus</name>
    <dbReference type="NCBI Taxonomy" id="33900"/>
    <lineage>
        <taxon>Bacteria</taxon>
        <taxon>Bacillati</taxon>
        <taxon>Actinomycetota</taxon>
        <taxon>Actinomycetes</taxon>
        <taxon>Kitasatosporales</taxon>
        <taxon>Streptomycetaceae</taxon>
        <taxon>Streptomyces</taxon>
    </lineage>
</organism>
<evidence type="ECO:0000313" key="2">
    <source>
        <dbReference type="EMBL" id="MBA9053954.1"/>
    </source>
</evidence>